<gene>
    <name evidence="2" type="ORF">NLJ89_g5630</name>
</gene>
<comment type="caution">
    <text evidence="2">The sequence shown here is derived from an EMBL/GenBank/DDBJ whole genome shotgun (WGS) entry which is preliminary data.</text>
</comment>
<dbReference type="EMBL" id="JANKHO010000541">
    <property type="protein sequence ID" value="KAJ3508652.1"/>
    <property type="molecule type" value="Genomic_DNA"/>
</dbReference>
<proteinExistence type="predicted"/>
<organism evidence="2 3">
    <name type="scientific">Agrocybe chaxingu</name>
    <dbReference type="NCBI Taxonomy" id="84603"/>
    <lineage>
        <taxon>Eukaryota</taxon>
        <taxon>Fungi</taxon>
        <taxon>Dikarya</taxon>
        <taxon>Basidiomycota</taxon>
        <taxon>Agaricomycotina</taxon>
        <taxon>Agaricomycetes</taxon>
        <taxon>Agaricomycetidae</taxon>
        <taxon>Agaricales</taxon>
        <taxon>Agaricineae</taxon>
        <taxon>Strophariaceae</taxon>
        <taxon>Agrocybe</taxon>
    </lineage>
</organism>
<feature type="compositionally biased region" description="Low complexity" evidence="1">
    <location>
        <begin position="53"/>
        <end position="66"/>
    </location>
</feature>
<dbReference type="AlphaFoldDB" id="A0A9W8K7Z4"/>
<reference evidence="2" key="1">
    <citation type="submission" date="2022-07" db="EMBL/GenBank/DDBJ databases">
        <title>Genome Sequence of Agrocybe chaxingu.</title>
        <authorList>
            <person name="Buettner E."/>
        </authorList>
    </citation>
    <scope>NUCLEOTIDE SEQUENCE</scope>
    <source>
        <strain evidence="2">MP-N11</strain>
    </source>
</reference>
<feature type="compositionally biased region" description="Acidic residues" evidence="1">
    <location>
        <begin position="237"/>
        <end position="251"/>
    </location>
</feature>
<evidence type="ECO:0000256" key="1">
    <source>
        <dbReference type="SAM" id="MobiDB-lite"/>
    </source>
</evidence>
<feature type="region of interest" description="Disordered" evidence="1">
    <location>
        <begin position="18"/>
        <end position="258"/>
    </location>
</feature>
<feature type="compositionally biased region" description="Low complexity" evidence="1">
    <location>
        <begin position="100"/>
        <end position="140"/>
    </location>
</feature>
<feature type="compositionally biased region" description="Basic and acidic residues" evidence="1">
    <location>
        <begin position="141"/>
        <end position="164"/>
    </location>
</feature>
<accession>A0A9W8K7Z4</accession>
<keyword evidence="3" id="KW-1185">Reference proteome</keyword>
<evidence type="ECO:0000313" key="3">
    <source>
        <dbReference type="Proteomes" id="UP001148786"/>
    </source>
</evidence>
<feature type="compositionally biased region" description="Pro residues" evidence="1">
    <location>
        <begin position="190"/>
        <end position="209"/>
    </location>
</feature>
<feature type="compositionally biased region" description="Pro residues" evidence="1">
    <location>
        <begin position="225"/>
        <end position="236"/>
    </location>
</feature>
<name>A0A9W8K7Z4_9AGAR</name>
<sequence length="330" mass="34875">MAPYDMLLEKPLFVMQQQMQQQQQVFGTPRYTPPVPQHPVSSGTPLQSYSPNPSMHAPSSSRSSASGTPIPAGAVSGGTPLQSYNPYPPAPGPSRLSGTPPVAFSAPPVVSSAPVVVPSAPSVAPPTSAVVSSDAPPVASLKRDSFSMVDGHGREEESQKKARLESPVFQPEPVQLAPSYPEPQTSITPPSSPAAVPPTSLPPPPPGPSSPILALAEEAPTTTNLPPPPPPPPPPAQDEDQEMEDEEEGEGLVEVGPDGLRLVKDCLEELFEEDEDSPGHRMCRLCTVRHQKGLISEPPTAFVNATDEELEAHCLAEHDQVWEVLRKVGG</sequence>
<protein>
    <submittedName>
        <fullName evidence="2">Uncharacterized protein</fullName>
    </submittedName>
</protein>
<dbReference type="Proteomes" id="UP001148786">
    <property type="component" value="Unassembled WGS sequence"/>
</dbReference>
<feature type="compositionally biased region" description="Polar residues" evidence="1">
    <location>
        <begin position="39"/>
        <end position="52"/>
    </location>
</feature>
<evidence type="ECO:0000313" key="2">
    <source>
        <dbReference type="EMBL" id="KAJ3508652.1"/>
    </source>
</evidence>
<dbReference type="OrthoDB" id="3263403at2759"/>